<protein>
    <recommendedName>
        <fullName evidence="3">Shikimate O-hydroxycinnamoyltransferase</fullName>
    </recommendedName>
</protein>
<name>A0A7C9ANV3_OPUST</name>
<dbReference type="Pfam" id="PF02458">
    <property type="entry name" value="Transferase"/>
    <property type="match status" value="1"/>
</dbReference>
<proteinExistence type="predicted"/>
<dbReference type="Gene3D" id="3.30.559.10">
    <property type="entry name" value="Chloramphenicol acetyltransferase-like domain"/>
    <property type="match status" value="2"/>
</dbReference>
<sequence>MSNSATVEHISECFIKPKYEVEESKHPYELSPWDLVLLCSQYIQKGLLFAKPTDCHSEYSITQLLQSLKESLSLTLVHFYPLAGQLATCVDEDRHECLIFIDPNKGPGARFIHANLHMTTSDILSPADVPIVVQELFDHDGAVGHDGHTRPLLSVQVTELLDGIFIGVSFNHVVGDGTSYWHFWRMWSEIHRRANIEGKQISISIPPLHQRWVPEGYGAPVSLPFTHPDEFIRRYEPPFTLRARFFHFTSESIARLKVKANEESNTDKISSFQALSALIWRSIIRANQLPHNQPTNCMLAINNRPRLDPPLPQRYFGNSINLTTATTTVGELLEHNLGWAASMLSQSVRNYTHDTVHGFFKSWMHSRVVYCYGTLVNLSNVLMGSSPRFDMYGNEFGLGKAVAVRSGSANKYPGKVSAFPGCEGGGSVDLEICLLPNSMTALESDEEFMAAVSISV</sequence>
<evidence type="ECO:0000313" key="2">
    <source>
        <dbReference type="EMBL" id="MBA4671390.1"/>
    </source>
</evidence>
<reference evidence="2" key="2">
    <citation type="submission" date="2020-07" db="EMBL/GenBank/DDBJ databases">
        <authorList>
            <person name="Vera ALvarez R."/>
            <person name="Arias-Moreno D.M."/>
            <person name="Jimenez-Jacinto V."/>
            <person name="Jimenez-Bremont J.F."/>
            <person name="Swaminathan K."/>
            <person name="Moose S.P."/>
            <person name="Guerrero-Gonzalez M.L."/>
            <person name="Marino-Ramirez L."/>
            <person name="Landsman D."/>
            <person name="Rodriguez-Kessler M."/>
            <person name="Delgado-Sanchez P."/>
        </authorList>
    </citation>
    <scope>NUCLEOTIDE SEQUENCE</scope>
    <source>
        <tissue evidence="2">Cladode</tissue>
    </source>
</reference>
<dbReference type="PANTHER" id="PTHR31896:SF12">
    <property type="entry name" value="HXXXD-TYPE ACYL-TRANSFERASE FAMILY PROTEIN"/>
    <property type="match status" value="1"/>
</dbReference>
<keyword evidence="1" id="KW-0808">Transferase</keyword>
<reference evidence="2" key="1">
    <citation type="journal article" date="2013" name="J. Plant Res.">
        <title>Effect of fungi and light on seed germination of three Opuntia species from semiarid lands of central Mexico.</title>
        <authorList>
            <person name="Delgado-Sanchez P."/>
            <person name="Jimenez-Bremont J.F."/>
            <person name="Guerrero-Gonzalez Mde L."/>
            <person name="Flores J."/>
        </authorList>
    </citation>
    <scope>NUCLEOTIDE SEQUENCE</scope>
    <source>
        <tissue evidence="2">Cladode</tissue>
    </source>
</reference>
<evidence type="ECO:0008006" key="3">
    <source>
        <dbReference type="Google" id="ProtNLM"/>
    </source>
</evidence>
<dbReference type="EMBL" id="GISG01250800">
    <property type="protein sequence ID" value="MBA4671390.1"/>
    <property type="molecule type" value="Transcribed_RNA"/>
</dbReference>
<dbReference type="InterPro" id="IPR023213">
    <property type="entry name" value="CAT-like_dom_sf"/>
</dbReference>
<dbReference type="GO" id="GO:0016740">
    <property type="term" value="F:transferase activity"/>
    <property type="evidence" value="ECO:0007669"/>
    <property type="project" value="UniProtKB-KW"/>
</dbReference>
<dbReference type="AlphaFoldDB" id="A0A7C9ANV3"/>
<dbReference type="PANTHER" id="PTHR31896">
    <property type="entry name" value="FAMILY REGULATORY PROTEIN, PUTATIVE (AFU_ORTHOLOGUE AFUA_3G14730)-RELATED"/>
    <property type="match status" value="1"/>
</dbReference>
<organism evidence="2">
    <name type="scientific">Opuntia streptacantha</name>
    <name type="common">Prickly pear cactus</name>
    <name type="synonym">Opuntia cardona</name>
    <dbReference type="NCBI Taxonomy" id="393608"/>
    <lineage>
        <taxon>Eukaryota</taxon>
        <taxon>Viridiplantae</taxon>
        <taxon>Streptophyta</taxon>
        <taxon>Embryophyta</taxon>
        <taxon>Tracheophyta</taxon>
        <taxon>Spermatophyta</taxon>
        <taxon>Magnoliopsida</taxon>
        <taxon>eudicotyledons</taxon>
        <taxon>Gunneridae</taxon>
        <taxon>Pentapetalae</taxon>
        <taxon>Caryophyllales</taxon>
        <taxon>Cactineae</taxon>
        <taxon>Cactaceae</taxon>
        <taxon>Opuntioideae</taxon>
        <taxon>Opuntia</taxon>
    </lineage>
</organism>
<accession>A0A7C9ANV3</accession>
<dbReference type="InterPro" id="IPR051283">
    <property type="entry name" value="Sec_Metabolite_Acyltrans"/>
</dbReference>
<evidence type="ECO:0000256" key="1">
    <source>
        <dbReference type="ARBA" id="ARBA00022679"/>
    </source>
</evidence>